<evidence type="ECO:0000313" key="5">
    <source>
        <dbReference type="Proteomes" id="UP001150924"/>
    </source>
</evidence>
<keyword evidence="1" id="KW-0175">Coiled coil</keyword>
<reference evidence="4" key="1">
    <citation type="submission" date="2022-11" db="EMBL/GenBank/DDBJ databases">
        <title>Minimal conservation of predation-associated metabolite biosynthetic gene clusters underscores biosynthetic potential of Myxococcota including descriptions for ten novel species: Archangium lansinium sp. nov., Myxococcus landrumus sp. nov., Nannocystis bai.</title>
        <authorList>
            <person name="Ahearne A."/>
            <person name="Stevens C."/>
            <person name="Phillips K."/>
        </authorList>
    </citation>
    <scope>NUCLEOTIDE SEQUENCE</scope>
    <source>
        <strain evidence="4">Na p29</strain>
    </source>
</reference>
<sequence>MSSEELVVPAENEPRRAEGRELSGRSSISILAMLRGSSPLPSPEQLAAYPPEGRELIFRMAQATQAHLHRIELERLELRREKLRARALDRAAQRRQIARGQYLGFGICVLFLAASAAVAMLATSGWGQLTASLLGGIGLSSLVFVFIRGQQPRASRRLRLRAPPRAAPQSN</sequence>
<feature type="coiled-coil region" evidence="1">
    <location>
        <begin position="61"/>
        <end position="93"/>
    </location>
</feature>
<keyword evidence="3" id="KW-1133">Transmembrane helix</keyword>
<keyword evidence="3" id="KW-0472">Membrane</keyword>
<accession>A0A9X3EXB3</accession>
<evidence type="ECO:0000256" key="3">
    <source>
        <dbReference type="SAM" id="Phobius"/>
    </source>
</evidence>
<evidence type="ECO:0000313" key="4">
    <source>
        <dbReference type="EMBL" id="MCY1012113.1"/>
    </source>
</evidence>
<keyword evidence="5" id="KW-1185">Reference proteome</keyword>
<organism evidence="4 5">
    <name type="scientific">Nannocystis pusilla</name>
    <dbReference type="NCBI Taxonomy" id="889268"/>
    <lineage>
        <taxon>Bacteria</taxon>
        <taxon>Pseudomonadati</taxon>
        <taxon>Myxococcota</taxon>
        <taxon>Polyangia</taxon>
        <taxon>Nannocystales</taxon>
        <taxon>Nannocystaceae</taxon>
        <taxon>Nannocystis</taxon>
    </lineage>
</organism>
<evidence type="ECO:0008006" key="6">
    <source>
        <dbReference type="Google" id="ProtNLM"/>
    </source>
</evidence>
<dbReference type="EMBL" id="JAPNKE010000002">
    <property type="protein sequence ID" value="MCY1012113.1"/>
    <property type="molecule type" value="Genomic_DNA"/>
</dbReference>
<evidence type="ECO:0000256" key="2">
    <source>
        <dbReference type="SAM" id="MobiDB-lite"/>
    </source>
</evidence>
<dbReference type="AlphaFoldDB" id="A0A9X3EXB3"/>
<name>A0A9X3EXB3_9BACT</name>
<gene>
    <name evidence="4" type="ORF">OV079_42510</name>
</gene>
<protein>
    <recommendedName>
        <fullName evidence="6">DUF2335 domain-containing protein</fullName>
    </recommendedName>
</protein>
<dbReference type="Proteomes" id="UP001150924">
    <property type="component" value="Unassembled WGS sequence"/>
</dbReference>
<feature type="transmembrane region" description="Helical" evidence="3">
    <location>
        <begin position="102"/>
        <end position="123"/>
    </location>
</feature>
<comment type="caution">
    <text evidence="4">The sequence shown here is derived from an EMBL/GenBank/DDBJ whole genome shotgun (WGS) entry which is preliminary data.</text>
</comment>
<feature type="transmembrane region" description="Helical" evidence="3">
    <location>
        <begin position="129"/>
        <end position="147"/>
    </location>
</feature>
<evidence type="ECO:0000256" key="1">
    <source>
        <dbReference type="SAM" id="Coils"/>
    </source>
</evidence>
<feature type="compositionally biased region" description="Basic and acidic residues" evidence="2">
    <location>
        <begin position="12"/>
        <end position="23"/>
    </location>
</feature>
<dbReference type="RefSeq" id="WP_267775452.1">
    <property type="nucleotide sequence ID" value="NZ_JAPNKE010000002.1"/>
</dbReference>
<proteinExistence type="predicted"/>
<feature type="region of interest" description="Disordered" evidence="2">
    <location>
        <begin position="1"/>
        <end position="23"/>
    </location>
</feature>
<keyword evidence="3" id="KW-0812">Transmembrane</keyword>